<dbReference type="InterPro" id="IPR027417">
    <property type="entry name" value="P-loop_NTPase"/>
</dbReference>
<name>A0A0C5JQY3_9PROT</name>
<dbReference type="SUPFAM" id="SSF53795">
    <property type="entry name" value="PEP carboxykinase-like"/>
    <property type="match status" value="1"/>
</dbReference>
<gene>
    <name evidence="1" type="ORF">PG1C_10830</name>
</gene>
<dbReference type="Proteomes" id="UP000061603">
    <property type="component" value="Chromosome"/>
</dbReference>
<organism evidence="1 2">
    <name type="scientific">Rugosibacter aromaticivorans</name>
    <dbReference type="NCBI Taxonomy" id="1565605"/>
    <lineage>
        <taxon>Bacteria</taxon>
        <taxon>Pseudomonadati</taxon>
        <taxon>Pseudomonadota</taxon>
        <taxon>Betaproteobacteria</taxon>
        <taxon>Nitrosomonadales</taxon>
        <taxon>Sterolibacteriaceae</taxon>
        <taxon>Rugosibacter</taxon>
    </lineage>
</organism>
<dbReference type="Gene3D" id="3.40.50.300">
    <property type="entry name" value="P-loop containing nucleotide triphosphate hydrolases"/>
    <property type="match status" value="1"/>
</dbReference>
<protein>
    <recommendedName>
        <fullName evidence="3">Aldolase</fullName>
    </recommendedName>
</protein>
<dbReference type="NCBIfam" id="TIGR04352">
    <property type="entry name" value="HprK_rel_A"/>
    <property type="match status" value="1"/>
</dbReference>
<dbReference type="AlphaFoldDB" id="A0A0C5JQY3"/>
<dbReference type="KEGG" id="rbu:PG1C_10830"/>
<keyword evidence="2" id="KW-1185">Reference proteome</keyword>
<dbReference type="InterPro" id="IPR027600">
    <property type="entry name" value="HprK-rel_A"/>
</dbReference>
<dbReference type="HOGENOM" id="CLU_083312_0_0_4"/>
<evidence type="ECO:0008006" key="3">
    <source>
        <dbReference type="Google" id="ProtNLM"/>
    </source>
</evidence>
<reference evidence="1 2" key="1">
    <citation type="journal article" date="2015" name="Genome Announc.">
        <title>Complete Genome Sequence of a Novel Bacterium within the Family Rhodocyclaceae That Degrades Polycyclic Aromatic Hydrocarbons.</title>
        <authorList>
            <person name="Singleton D.R."/>
            <person name="Dickey A.N."/>
            <person name="Scholl E.H."/>
            <person name="Wright F.A."/>
            <person name="Aitken M.D."/>
        </authorList>
    </citation>
    <scope>NUCLEOTIDE SEQUENCE [LARGE SCALE GENOMIC DNA]</scope>
    <source>
        <strain evidence="2">PG1-Ca6</strain>
    </source>
</reference>
<sequence length="291" mass="31719">MCCGTFRLQVGGFSLRIDSEVDALRTGLRQMYAHYPVSISGGYYDFDLAIRPASLLRRWFRRNVVFCLSGQAPFLPMVADHAHALFEWGLNWTIGSSVHQYLILHSAVVESRGKGVMLAAASGSGKSTLTAELAMRGWRLFSDELALIDGPALRLVPFPRPVSLKNQSIDLVRRRHPEAQFGPLAHDTQKGTIAHLRAPDVSIDRAAETAPPSLIVFPKWTAGAPLRVQPVGAGQAAMRLIDQSFNYPVLGPLGFARLADLAQSAPAWELEYSSLDDAADALDDLLADDGV</sequence>
<proteinExistence type="predicted"/>
<dbReference type="EMBL" id="CP010554">
    <property type="protein sequence ID" value="AJP49611.1"/>
    <property type="molecule type" value="Genomic_DNA"/>
</dbReference>
<evidence type="ECO:0000313" key="2">
    <source>
        <dbReference type="Proteomes" id="UP000061603"/>
    </source>
</evidence>
<evidence type="ECO:0000313" key="1">
    <source>
        <dbReference type="EMBL" id="AJP49611.1"/>
    </source>
</evidence>
<dbReference type="STRING" id="1565605.PG1C_10830"/>
<accession>A0A0C5JQY3</accession>